<gene>
    <name evidence="1" type="ORF">CEUSTIGMA_g8386.t1</name>
</gene>
<evidence type="ECO:0000313" key="2">
    <source>
        <dbReference type="Proteomes" id="UP000232323"/>
    </source>
</evidence>
<dbReference type="EMBL" id="BEGY01000058">
    <property type="protein sequence ID" value="GAX80951.1"/>
    <property type="molecule type" value="Genomic_DNA"/>
</dbReference>
<protein>
    <submittedName>
        <fullName evidence="1">Uncharacterized protein</fullName>
    </submittedName>
</protein>
<accession>A0A250XCZ8</accession>
<sequence length="174" mass="19276">MLLRCTPRQVQQSLNLINDTVHTKYTKTFAFVHVVVQYTIKNLHLPPSQRLTLRGPLELLNVNQPAMIVAALVFVPNVTRNITFGMPAYLASGCDPEVACLCYDDATHSRFWGIIYGIIYFESFINGPAAPLAALRNKGYAYQLVQEPTGLPSPPLGGMDPMESLCHCLLALEI</sequence>
<name>A0A250XCZ8_9CHLO</name>
<reference evidence="1 2" key="1">
    <citation type="submission" date="2017-08" db="EMBL/GenBank/DDBJ databases">
        <title>Acidophilic green algal genome provides insights into adaptation to an acidic environment.</title>
        <authorList>
            <person name="Hirooka S."/>
            <person name="Hirose Y."/>
            <person name="Kanesaki Y."/>
            <person name="Higuchi S."/>
            <person name="Fujiwara T."/>
            <person name="Onuma R."/>
            <person name="Era A."/>
            <person name="Ohbayashi R."/>
            <person name="Uzuka A."/>
            <person name="Nozaki H."/>
            <person name="Yoshikawa H."/>
            <person name="Miyagishima S.Y."/>
        </authorList>
    </citation>
    <scope>NUCLEOTIDE SEQUENCE [LARGE SCALE GENOMIC DNA]</scope>
    <source>
        <strain evidence="1 2">NIES-2499</strain>
    </source>
</reference>
<keyword evidence="2" id="KW-1185">Reference proteome</keyword>
<dbReference type="Proteomes" id="UP000232323">
    <property type="component" value="Unassembled WGS sequence"/>
</dbReference>
<comment type="caution">
    <text evidence="1">The sequence shown here is derived from an EMBL/GenBank/DDBJ whole genome shotgun (WGS) entry which is preliminary data.</text>
</comment>
<dbReference type="AlphaFoldDB" id="A0A250XCZ8"/>
<organism evidence="1 2">
    <name type="scientific">Chlamydomonas eustigma</name>
    <dbReference type="NCBI Taxonomy" id="1157962"/>
    <lineage>
        <taxon>Eukaryota</taxon>
        <taxon>Viridiplantae</taxon>
        <taxon>Chlorophyta</taxon>
        <taxon>core chlorophytes</taxon>
        <taxon>Chlorophyceae</taxon>
        <taxon>CS clade</taxon>
        <taxon>Chlamydomonadales</taxon>
        <taxon>Chlamydomonadaceae</taxon>
        <taxon>Chlamydomonas</taxon>
    </lineage>
</organism>
<evidence type="ECO:0000313" key="1">
    <source>
        <dbReference type="EMBL" id="GAX80951.1"/>
    </source>
</evidence>
<proteinExistence type="predicted"/>